<comment type="cofactor">
    <cofactor evidence="1">
        <name>Mn(2+)</name>
        <dbReference type="ChEBI" id="CHEBI:29035"/>
    </cofactor>
</comment>
<dbReference type="PANTHER" id="PTHR12992:SF11">
    <property type="entry name" value="MITOCHONDRIAL COENZYME A DIPHOSPHATASE NUDT8"/>
    <property type="match status" value="1"/>
</dbReference>
<dbReference type="OrthoDB" id="9802805at2"/>
<evidence type="ECO:0000256" key="4">
    <source>
        <dbReference type="ARBA" id="ARBA00022801"/>
    </source>
</evidence>
<evidence type="ECO:0000313" key="9">
    <source>
        <dbReference type="Proteomes" id="UP000315971"/>
    </source>
</evidence>
<dbReference type="Proteomes" id="UP000315971">
    <property type="component" value="Unassembled WGS sequence"/>
</dbReference>
<evidence type="ECO:0000256" key="5">
    <source>
        <dbReference type="ARBA" id="ARBA00022842"/>
    </source>
</evidence>
<feature type="domain" description="Nudix hydrolase" evidence="7">
    <location>
        <begin position="45"/>
        <end position="179"/>
    </location>
</feature>
<dbReference type="GO" id="GO:0046872">
    <property type="term" value="F:metal ion binding"/>
    <property type="evidence" value="ECO:0007669"/>
    <property type="project" value="UniProtKB-KW"/>
</dbReference>
<comment type="cofactor">
    <cofactor evidence="2">
        <name>Mg(2+)</name>
        <dbReference type="ChEBI" id="CHEBI:18420"/>
    </cofactor>
</comment>
<evidence type="ECO:0000256" key="1">
    <source>
        <dbReference type="ARBA" id="ARBA00001936"/>
    </source>
</evidence>
<reference evidence="8 9" key="1">
    <citation type="submission" date="2017-05" db="EMBL/GenBank/DDBJ databases">
        <authorList>
            <person name="Varghese N."/>
            <person name="Submissions S."/>
        </authorList>
    </citation>
    <scope>NUCLEOTIDE SEQUENCE [LARGE SCALE GENOMIC DNA]</scope>
    <source>
        <strain evidence="8 9">DSM 21342</strain>
    </source>
</reference>
<dbReference type="AlphaFoldDB" id="A0A521CYI0"/>
<keyword evidence="5" id="KW-0460">Magnesium</keyword>
<keyword evidence="9" id="KW-1185">Reference proteome</keyword>
<evidence type="ECO:0000313" key="8">
    <source>
        <dbReference type="EMBL" id="SMO64468.1"/>
    </source>
</evidence>
<dbReference type="RefSeq" id="WP_142603520.1">
    <property type="nucleotide sequence ID" value="NZ_FXSZ01000005.1"/>
</dbReference>
<dbReference type="Pfam" id="PF00293">
    <property type="entry name" value="NUDIX"/>
    <property type="match status" value="1"/>
</dbReference>
<dbReference type="PROSITE" id="PS51462">
    <property type="entry name" value="NUDIX"/>
    <property type="match status" value="1"/>
</dbReference>
<dbReference type="InterPro" id="IPR015797">
    <property type="entry name" value="NUDIX_hydrolase-like_dom_sf"/>
</dbReference>
<dbReference type="InterPro" id="IPR000086">
    <property type="entry name" value="NUDIX_hydrolase_dom"/>
</dbReference>
<evidence type="ECO:0000256" key="3">
    <source>
        <dbReference type="ARBA" id="ARBA00022723"/>
    </source>
</evidence>
<dbReference type="EMBL" id="FXSZ01000005">
    <property type="protein sequence ID" value="SMO64468.1"/>
    <property type="molecule type" value="Genomic_DNA"/>
</dbReference>
<keyword evidence="6" id="KW-0464">Manganese</keyword>
<dbReference type="GO" id="GO:0010945">
    <property type="term" value="F:coenzyme A diphosphatase activity"/>
    <property type="evidence" value="ECO:0007669"/>
    <property type="project" value="InterPro"/>
</dbReference>
<protein>
    <submittedName>
        <fullName evidence="8">NUDIX domain-containing protein</fullName>
    </submittedName>
</protein>
<dbReference type="PANTHER" id="PTHR12992">
    <property type="entry name" value="NUDIX HYDROLASE"/>
    <property type="match status" value="1"/>
</dbReference>
<name>A0A521CYI0_9SPHI</name>
<keyword evidence="3" id="KW-0479">Metal-binding</keyword>
<evidence type="ECO:0000256" key="6">
    <source>
        <dbReference type="ARBA" id="ARBA00023211"/>
    </source>
</evidence>
<proteinExistence type="predicted"/>
<evidence type="ECO:0000259" key="7">
    <source>
        <dbReference type="PROSITE" id="PS51462"/>
    </source>
</evidence>
<gene>
    <name evidence="8" type="ORF">SAMN06265350_10544</name>
</gene>
<sequence length="213" mass="24333">MTFTHLIHKLETRLQQPLPGKNAHLQMIPQLRLPDYDKGYDLSDARKSGVLILLYPHLNEIYIPFIQRPVYSGIHSGQIGLPGGKMEPEDRSLIQTALREAKEEIGIDPSRTTILGELSDVYIPPSKFLVKVVLAYVNHRPSFTLYVKEVNELLEIKLTELLDDTIISERSIINSQELQFNAPCYILNDKVIWGATAMMLSELRWILREIATI</sequence>
<dbReference type="CDD" id="cd03426">
    <property type="entry name" value="NUDIX_CoAse_Nudt7"/>
    <property type="match status" value="1"/>
</dbReference>
<dbReference type="SUPFAM" id="SSF55811">
    <property type="entry name" value="Nudix"/>
    <property type="match status" value="1"/>
</dbReference>
<accession>A0A521CYI0</accession>
<keyword evidence="4" id="KW-0378">Hydrolase</keyword>
<organism evidence="8 9">
    <name type="scientific">Solitalea koreensis</name>
    <dbReference type="NCBI Taxonomy" id="543615"/>
    <lineage>
        <taxon>Bacteria</taxon>
        <taxon>Pseudomonadati</taxon>
        <taxon>Bacteroidota</taxon>
        <taxon>Sphingobacteriia</taxon>
        <taxon>Sphingobacteriales</taxon>
        <taxon>Sphingobacteriaceae</taxon>
        <taxon>Solitalea</taxon>
    </lineage>
</organism>
<dbReference type="InterPro" id="IPR045121">
    <property type="entry name" value="CoAse"/>
</dbReference>
<dbReference type="Gene3D" id="3.90.79.10">
    <property type="entry name" value="Nucleoside Triphosphate Pyrophosphohydrolase"/>
    <property type="match status" value="1"/>
</dbReference>
<evidence type="ECO:0000256" key="2">
    <source>
        <dbReference type="ARBA" id="ARBA00001946"/>
    </source>
</evidence>